<protein>
    <recommendedName>
        <fullName evidence="4">Secreted protein</fullName>
    </recommendedName>
</protein>
<evidence type="ECO:0000313" key="2">
    <source>
        <dbReference type="EMBL" id="CAI9269964.1"/>
    </source>
</evidence>
<proteinExistence type="predicted"/>
<dbReference type="AlphaFoldDB" id="A0AA35VJK4"/>
<evidence type="ECO:0008006" key="4">
    <source>
        <dbReference type="Google" id="ProtNLM"/>
    </source>
</evidence>
<dbReference type="EMBL" id="OX465077">
    <property type="protein sequence ID" value="CAI9269964.1"/>
    <property type="molecule type" value="Genomic_DNA"/>
</dbReference>
<evidence type="ECO:0000313" key="3">
    <source>
        <dbReference type="Proteomes" id="UP001177003"/>
    </source>
</evidence>
<name>A0AA35VJK4_LACSI</name>
<dbReference type="Proteomes" id="UP001177003">
    <property type="component" value="Chromosome 1"/>
</dbReference>
<evidence type="ECO:0000256" key="1">
    <source>
        <dbReference type="SAM" id="SignalP"/>
    </source>
</evidence>
<accession>A0AA35VJK4</accession>
<feature type="chain" id="PRO_5041363910" description="Secreted protein" evidence="1">
    <location>
        <begin position="24"/>
        <end position="175"/>
    </location>
</feature>
<reference evidence="2" key="1">
    <citation type="submission" date="2023-04" db="EMBL/GenBank/DDBJ databases">
        <authorList>
            <person name="Vijverberg K."/>
            <person name="Xiong W."/>
            <person name="Schranz E."/>
        </authorList>
    </citation>
    <scope>NUCLEOTIDE SEQUENCE</scope>
</reference>
<sequence length="175" mass="19134">MVRNISFSFFVLIQPFLLPSKSSRSPKTTPTPPIDIAPSTMPLMAAMDLVAQMCFPASILTSTASSHFSCGALEFRWLIKYTLLASSSSYHSPMAPATAHPFSISCGALQFRWVINYTLLASSSSYHSPMAPATTHPFSIRASASSSMDFWFSNLIRLTAVVDDARARKSSKISR</sequence>
<gene>
    <name evidence="2" type="ORF">LSALG_LOCUS10309</name>
</gene>
<keyword evidence="3" id="KW-1185">Reference proteome</keyword>
<organism evidence="2 3">
    <name type="scientific">Lactuca saligna</name>
    <name type="common">Willowleaf lettuce</name>
    <dbReference type="NCBI Taxonomy" id="75948"/>
    <lineage>
        <taxon>Eukaryota</taxon>
        <taxon>Viridiplantae</taxon>
        <taxon>Streptophyta</taxon>
        <taxon>Embryophyta</taxon>
        <taxon>Tracheophyta</taxon>
        <taxon>Spermatophyta</taxon>
        <taxon>Magnoliopsida</taxon>
        <taxon>eudicotyledons</taxon>
        <taxon>Gunneridae</taxon>
        <taxon>Pentapetalae</taxon>
        <taxon>asterids</taxon>
        <taxon>campanulids</taxon>
        <taxon>Asterales</taxon>
        <taxon>Asteraceae</taxon>
        <taxon>Cichorioideae</taxon>
        <taxon>Cichorieae</taxon>
        <taxon>Lactucinae</taxon>
        <taxon>Lactuca</taxon>
    </lineage>
</organism>
<keyword evidence="1" id="KW-0732">Signal</keyword>
<feature type="signal peptide" evidence="1">
    <location>
        <begin position="1"/>
        <end position="23"/>
    </location>
</feature>